<evidence type="ECO:0000256" key="1">
    <source>
        <dbReference type="SAM" id="MobiDB-lite"/>
    </source>
</evidence>
<dbReference type="SMART" id="SM00577">
    <property type="entry name" value="CPDc"/>
    <property type="match status" value="1"/>
</dbReference>
<dbReference type="InterPro" id="IPR011948">
    <property type="entry name" value="Dullard_phosphatase"/>
</dbReference>
<feature type="region of interest" description="Disordered" evidence="1">
    <location>
        <begin position="200"/>
        <end position="263"/>
    </location>
</feature>
<evidence type="ECO:0000313" key="3">
    <source>
        <dbReference type="Proteomes" id="UP000694888"/>
    </source>
</evidence>
<dbReference type="PANTHER" id="PTHR12210">
    <property type="entry name" value="DULLARD PROTEIN PHOSPHATASE"/>
    <property type="match status" value="1"/>
</dbReference>
<dbReference type="PROSITE" id="PS50969">
    <property type="entry name" value="FCP1"/>
    <property type="match status" value="1"/>
</dbReference>
<gene>
    <name evidence="4" type="primary">LOC101847920</name>
</gene>
<dbReference type="CDD" id="cd07521">
    <property type="entry name" value="HAD_FCP1-like"/>
    <property type="match status" value="1"/>
</dbReference>
<dbReference type="NCBIfam" id="TIGR02251">
    <property type="entry name" value="HIF-SF_euk"/>
    <property type="match status" value="1"/>
</dbReference>
<dbReference type="InterPro" id="IPR023214">
    <property type="entry name" value="HAD_sf"/>
</dbReference>
<dbReference type="RefSeq" id="XP_012945369.1">
    <property type="nucleotide sequence ID" value="XM_013089915.2"/>
</dbReference>
<dbReference type="Proteomes" id="UP000694888">
    <property type="component" value="Unplaced"/>
</dbReference>
<dbReference type="InterPro" id="IPR050365">
    <property type="entry name" value="TIM50"/>
</dbReference>
<dbReference type="InterPro" id="IPR036412">
    <property type="entry name" value="HAD-like_sf"/>
</dbReference>
<dbReference type="InterPro" id="IPR004274">
    <property type="entry name" value="FCP1_dom"/>
</dbReference>
<feature type="region of interest" description="Disordered" evidence="1">
    <location>
        <begin position="100"/>
        <end position="120"/>
    </location>
</feature>
<sequence>MQLRIKAEDASAVTFEQGPRCDGHLTAMGRKKRATNATKCQDKGCLVKPSANLTAGKKVRRDGSAPSEVNGVTACTPQVNGDVDLITSATHTGSVVSRRKGRRTKCNKKPEEAEIPSGSPPRTALLGTIFSPIYQPYHAHADAECGSAVSDLEAIARVLDLDDVMMETVIESTISSKENEDPSAEVSVETECKEFMLVEDNNNNSSSGSSSGTTATAASTATNNSNSYSNNNNTIANNTNNSSSSSSSSTNLYSSSSTTTTSTSMGTVIGSSNNTHYHFTATCSSSSSSGTNTSNISNISSSCSSCVSEEVEGEADMCVESCYEAASMAIDTDCSAYCHEEEAGQEDTYEWEAELQDPYSIIRSLPPLTDELRARLPALPLKTRSSPEFSLVLDLDETLVHCSLTELEDAAFSFPVLFQEVSYRVFVRTRPFFREFLESVSQNFEVILFTASKKVYADKLMNLLDPEKKLIKHRLFREHCVCVNGYYIKDLSILGRDLAKTVIIDNSPQAFGYQLDNGIPIESWFVDRDDTELLKVLPFLEELRVKRQDVRPQIRERYRLHTLLPP</sequence>
<dbReference type="GeneID" id="101847920"/>
<dbReference type="Pfam" id="PF03031">
    <property type="entry name" value="NIF"/>
    <property type="match status" value="1"/>
</dbReference>
<evidence type="ECO:0000259" key="2">
    <source>
        <dbReference type="PROSITE" id="PS50969"/>
    </source>
</evidence>
<keyword evidence="3" id="KW-1185">Reference proteome</keyword>
<proteinExistence type="predicted"/>
<name>A0ABM1AD13_APLCA</name>
<accession>A0ABM1AD13</accession>
<dbReference type="SUPFAM" id="SSF56784">
    <property type="entry name" value="HAD-like"/>
    <property type="match status" value="1"/>
</dbReference>
<feature type="compositionally biased region" description="Low complexity" evidence="1">
    <location>
        <begin position="201"/>
        <end position="263"/>
    </location>
</feature>
<reference evidence="4" key="1">
    <citation type="submission" date="2025-08" db="UniProtKB">
        <authorList>
            <consortium name="RefSeq"/>
        </authorList>
    </citation>
    <scope>IDENTIFICATION</scope>
</reference>
<organism evidence="3 4">
    <name type="scientific">Aplysia californica</name>
    <name type="common">California sea hare</name>
    <dbReference type="NCBI Taxonomy" id="6500"/>
    <lineage>
        <taxon>Eukaryota</taxon>
        <taxon>Metazoa</taxon>
        <taxon>Spiralia</taxon>
        <taxon>Lophotrochozoa</taxon>
        <taxon>Mollusca</taxon>
        <taxon>Gastropoda</taxon>
        <taxon>Heterobranchia</taxon>
        <taxon>Euthyneura</taxon>
        <taxon>Tectipleura</taxon>
        <taxon>Aplysiida</taxon>
        <taxon>Aplysioidea</taxon>
        <taxon>Aplysiidae</taxon>
        <taxon>Aplysia</taxon>
    </lineage>
</organism>
<protein>
    <submittedName>
        <fullName evidence="4">CTD small phosphatase-like protein 2-A</fullName>
    </submittedName>
</protein>
<dbReference type="Gene3D" id="3.40.50.1000">
    <property type="entry name" value="HAD superfamily/HAD-like"/>
    <property type="match status" value="1"/>
</dbReference>
<evidence type="ECO:0000313" key="4">
    <source>
        <dbReference type="RefSeq" id="XP_012945369.1"/>
    </source>
</evidence>
<feature type="domain" description="FCP1 homology" evidence="2">
    <location>
        <begin position="384"/>
        <end position="543"/>
    </location>
</feature>